<dbReference type="EMBL" id="GBRH01243373">
    <property type="protein sequence ID" value="JAD54522.1"/>
    <property type="molecule type" value="Transcribed_RNA"/>
</dbReference>
<accession>A0A0A9B5D6</accession>
<name>A0A0A9B5D6_ARUDO</name>
<evidence type="ECO:0000313" key="1">
    <source>
        <dbReference type="EMBL" id="JAD54522.1"/>
    </source>
</evidence>
<proteinExistence type="predicted"/>
<sequence>MTGAKKAA</sequence>
<protein>
    <submittedName>
        <fullName evidence="1">Uncharacterized protein</fullName>
    </submittedName>
</protein>
<organism evidence="1">
    <name type="scientific">Arundo donax</name>
    <name type="common">Giant reed</name>
    <name type="synonym">Donax arundinaceus</name>
    <dbReference type="NCBI Taxonomy" id="35708"/>
    <lineage>
        <taxon>Eukaryota</taxon>
        <taxon>Viridiplantae</taxon>
        <taxon>Streptophyta</taxon>
        <taxon>Embryophyta</taxon>
        <taxon>Tracheophyta</taxon>
        <taxon>Spermatophyta</taxon>
        <taxon>Magnoliopsida</taxon>
        <taxon>Liliopsida</taxon>
        <taxon>Poales</taxon>
        <taxon>Poaceae</taxon>
        <taxon>PACMAD clade</taxon>
        <taxon>Arundinoideae</taxon>
        <taxon>Arundineae</taxon>
        <taxon>Arundo</taxon>
    </lineage>
</organism>
<reference evidence="1" key="1">
    <citation type="submission" date="2014-09" db="EMBL/GenBank/DDBJ databases">
        <authorList>
            <person name="Magalhaes I.L.F."/>
            <person name="Oliveira U."/>
            <person name="Santos F.R."/>
            <person name="Vidigal T.H.D.A."/>
            <person name="Brescovit A.D."/>
            <person name="Santos A.J."/>
        </authorList>
    </citation>
    <scope>NUCLEOTIDE SEQUENCE</scope>
    <source>
        <tissue evidence="1">Shoot tissue taken approximately 20 cm above the soil surface</tissue>
    </source>
</reference>
<reference evidence="1" key="2">
    <citation type="journal article" date="2015" name="Data Brief">
        <title>Shoot transcriptome of the giant reed, Arundo donax.</title>
        <authorList>
            <person name="Barrero R.A."/>
            <person name="Guerrero F.D."/>
            <person name="Moolhuijzen P."/>
            <person name="Goolsby J.A."/>
            <person name="Tidwell J."/>
            <person name="Bellgard S.E."/>
            <person name="Bellgard M.I."/>
        </authorList>
    </citation>
    <scope>NUCLEOTIDE SEQUENCE</scope>
    <source>
        <tissue evidence="1">Shoot tissue taken approximately 20 cm above the soil surface</tissue>
    </source>
</reference>